<keyword evidence="3" id="KW-0547">Nucleotide-binding</keyword>
<evidence type="ECO:0000313" key="7">
    <source>
        <dbReference type="Proteomes" id="UP000242188"/>
    </source>
</evidence>
<dbReference type="PROSITE" id="PS51424">
    <property type="entry name" value="ROC"/>
    <property type="match status" value="1"/>
</dbReference>
<organism evidence="6 7">
    <name type="scientific">Mizuhopecten yessoensis</name>
    <name type="common">Japanese scallop</name>
    <name type="synonym">Patinopecten yessoensis</name>
    <dbReference type="NCBI Taxonomy" id="6573"/>
    <lineage>
        <taxon>Eukaryota</taxon>
        <taxon>Metazoa</taxon>
        <taxon>Spiralia</taxon>
        <taxon>Lophotrochozoa</taxon>
        <taxon>Mollusca</taxon>
        <taxon>Bivalvia</taxon>
        <taxon>Autobranchia</taxon>
        <taxon>Pteriomorphia</taxon>
        <taxon>Pectinida</taxon>
        <taxon>Pectinoidea</taxon>
        <taxon>Pectinidae</taxon>
        <taxon>Mizuhopecten</taxon>
    </lineage>
</organism>
<dbReference type="GO" id="GO:0000166">
    <property type="term" value="F:nucleotide binding"/>
    <property type="evidence" value="ECO:0007669"/>
    <property type="project" value="UniProtKB-KW"/>
</dbReference>
<dbReference type="InterPro" id="IPR001611">
    <property type="entry name" value="Leu-rich_rpt"/>
</dbReference>
<keyword evidence="7" id="KW-1185">Reference proteome</keyword>
<dbReference type="Pfam" id="PF00560">
    <property type="entry name" value="LRR_1"/>
    <property type="match status" value="1"/>
</dbReference>
<accession>A0A210PVN4</accession>
<dbReference type="Gene3D" id="3.30.70.1390">
    <property type="entry name" value="ROC domain from the Parkinson's disease-associated leucine-rich repeat kinase 2"/>
    <property type="match status" value="1"/>
</dbReference>
<evidence type="ECO:0000259" key="5">
    <source>
        <dbReference type="PROSITE" id="PS51424"/>
    </source>
</evidence>
<dbReference type="InterPro" id="IPR003591">
    <property type="entry name" value="Leu-rich_rpt_typical-subtyp"/>
</dbReference>
<dbReference type="InterPro" id="IPR050216">
    <property type="entry name" value="LRR_domain-containing"/>
</dbReference>
<evidence type="ECO:0000256" key="4">
    <source>
        <dbReference type="SAM" id="MobiDB-lite"/>
    </source>
</evidence>
<dbReference type="SMART" id="SM00369">
    <property type="entry name" value="LRR_TYP"/>
    <property type="match status" value="4"/>
</dbReference>
<dbReference type="InterPro" id="IPR036388">
    <property type="entry name" value="WH-like_DNA-bd_sf"/>
</dbReference>
<keyword evidence="1" id="KW-0433">Leucine-rich repeat</keyword>
<dbReference type="SUPFAM" id="SSF52058">
    <property type="entry name" value="L domain-like"/>
    <property type="match status" value="1"/>
</dbReference>
<evidence type="ECO:0000256" key="1">
    <source>
        <dbReference type="ARBA" id="ARBA00022614"/>
    </source>
</evidence>
<keyword evidence="2" id="KW-0677">Repeat</keyword>
<feature type="region of interest" description="Disordered" evidence="4">
    <location>
        <begin position="1040"/>
        <end position="1151"/>
    </location>
</feature>
<proteinExistence type="predicted"/>
<sequence>MKMHRKQKFSGTTTTAYAHRKPKRIKSLIEPVLVITRPMSHMGFQGARHMHPERLPTKQREKAVSLRLFDLEKETIENVQNLAETIKRLMIPSLNIKSVPDHLVNKLVNLEKLDLSHNCIPDGGLPDSMKVLENLVELNLTDNRLTRVPASLKKLKCLSRLDLSYNNIESLKGLEKSRRVQILVVDHNKLSGVFKDISHMKKLEVFRCSNNNIRDIGTDVRQLKSLKDMDLSCNKIVVLPTDVFMLPKLDALNASHNKITKVSSFNVRVHNKHWVSDVDLSENDITNFPGHLLQMSIKLDLSKNQIKKLDMNAMKQLERNPDQDLFVDDNPLTFPPPDVTGMRSILQYMHEARINATVYRGVKVVVLGSTKSGKTSLVQSLVDQQGRLVDNASEINAGVEAYDMRIDYEEHKAEQGKYLQFSIWDFCGDPFYLYPHYVFLEQPSIAVLTFNMKQYSSNKFDDMIGSWFDWMIAKTNRLVVLLVGTHSDLVSESRLKQITFDVKARLDTFRQQHENLIKRRIAKIDAIPEIKATHSDQLIALKRLLSCMETLQIQTELIVTSAKEYVGYDQLRSALDELANNKRLFPDVMSVVPTFWVEVQNYIEEKGNTMIVPIMKYDDFFDEITDKFGMKRMMKDITCYLHETGRVIWFANNPVLSQYVFIRPSWLFELLRHVYRHDQMAVLNYDTNDSFKAIGFSINRFERYKKLLLEEGIMESELLRGILGHLLPMDDNGPFSIVETLLIDAFQVGYPIQRRKDNTYRFHVDPDEDGNIQVTKILMPWLRKVDESKDCLEKWDKIKNRKKLVALLQFPKYMPPGLFEIISVRCQKKKKNNLKYLAQWGGGVLAEHTEEIVLVKISYCQSSNGKGTNLKFEVRDNTKEDAYEDTPPSNMWTVLLPLLMEFEGVIKTYHGVLVERLMHCPRCEEPSFIGEWLTPSDTQTLETKECDMCKEHVDPAYLVQPREKKRDDVLANLSKVRARRKAALIKGKTLQSMLLDDEDVVEEGGDEKDDDAPALGGRRRGGVLPPPDLSILAVPPGLAFAGLGATDDQPPEADAGEAIKEDEMREEEEHEYNDDEGPPSNLASDLAAFQDRLRMLATQANPDMQFEDDEEDDEEEDDEEEELYFDEDNEDGDTKQRKCTIDGSTQTSRRR</sequence>
<dbReference type="Gene3D" id="1.10.10.10">
    <property type="entry name" value="Winged helix-like DNA-binding domain superfamily/Winged helix DNA-binding domain"/>
    <property type="match status" value="1"/>
</dbReference>
<dbReference type="SUPFAM" id="SSF52540">
    <property type="entry name" value="P-loop containing nucleoside triphosphate hydrolases"/>
    <property type="match status" value="1"/>
</dbReference>
<dbReference type="InterPro" id="IPR032675">
    <property type="entry name" value="LRR_dom_sf"/>
</dbReference>
<dbReference type="PROSITE" id="PS51450">
    <property type="entry name" value="LRR"/>
    <property type="match status" value="3"/>
</dbReference>
<dbReference type="EMBL" id="NEDP02005460">
    <property type="protein sequence ID" value="OWF40522.1"/>
    <property type="molecule type" value="Genomic_DNA"/>
</dbReference>
<dbReference type="Gene3D" id="3.40.50.300">
    <property type="entry name" value="P-loop containing nucleotide triphosphate hydrolases"/>
    <property type="match status" value="1"/>
</dbReference>
<feature type="compositionally biased region" description="Polar residues" evidence="4">
    <location>
        <begin position="1142"/>
        <end position="1151"/>
    </location>
</feature>
<comment type="caution">
    <text evidence="6">The sequence shown here is derived from an EMBL/GenBank/DDBJ whole genome shotgun (WGS) entry which is preliminary data.</text>
</comment>
<dbReference type="PANTHER" id="PTHR48051">
    <property type="match status" value="1"/>
</dbReference>
<reference evidence="6 7" key="1">
    <citation type="journal article" date="2017" name="Nat. Ecol. Evol.">
        <title>Scallop genome provides insights into evolution of bilaterian karyotype and development.</title>
        <authorList>
            <person name="Wang S."/>
            <person name="Zhang J."/>
            <person name="Jiao W."/>
            <person name="Li J."/>
            <person name="Xun X."/>
            <person name="Sun Y."/>
            <person name="Guo X."/>
            <person name="Huan P."/>
            <person name="Dong B."/>
            <person name="Zhang L."/>
            <person name="Hu X."/>
            <person name="Sun X."/>
            <person name="Wang J."/>
            <person name="Zhao C."/>
            <person name="Wang Y."/>
            <person name="Wang D."/>
            <person name="Huang X."/>
            <person name="Wang R."/>
            <person name="Lv J."/>
            <person name="Li Y."/>
            <person name="Zhang Z."/>
            <person name="Liu B."/>
            <person name="Lu W."/>
            <person name="Hui Y."/>
            <person name="Liang J."/>
            <person name="Zhou Z."/>
            <person name="Hou R."/>
            <person name="Li X."/>
            <person name="Liu Y."/>
            <person name="Li H."/>
            <person name="Ning X."/>
            <person name="Lin Y."/>
            <person name="Zhao L."/>
            <person name="Xing Q."/>
            <person name="Dou J."/>
            <person name="Li Y."/>
            <person name="Mao J."/>
            <person name="Guo H."/>
            <person name="Dou H."/>
            <person name="Li T."/>
            <person name="Mu C."/>
            <person name="Jiang W."/>
            <person name="Fu Q."/>
            <person name="Fu X."/>
            <person name="Miao Y."/>
            <person name="Liu J."/>
            <person name="Yu Q."/>
            <person name="Li R."/>
            <person name="Liao H."/>
            <person name="Li X."/>
            <person name="Kong Y."/>
            <person name="Jiang Z."/>
            <person name="Chourrout D."/>
            <person name="Li R."/>
            <person name="Bao Z."/>
        </authorList>
    </citation>
    <scope>NUCLEOTIDE SEQUENCE [LARGE SCALE GENOMIC DNA]</scope>
    <source>
        <strain evidence="6 7">PY_sf001</strain>
    </source>
</reference>
<feature type="compositionally biased region" description="Acidic residues" evidence="4">
    <location>
        <begin position="1001"/>
        <end position="1012"/>
    </location>
</feature>
<feature type="domain" description="Roc" evidence="5">
    <location>
        <begin position="355"/>
        <end position="582"/>
    </location>
</feature>
<feature type="compositionally biased region" description="Acidic residues" evidence="4">
    <location>
        <begin position="1105"/>
        <end position="1131"/>
    </location>
</feature>
<gene>
    <name evidence="6" type="ORF">KP79_PYT19960</name>
</gene>
<dbReference type="STRING" id="6573.A0A210PVN4"/>
<evidence type="ECO:0000313" key="6">
    <source>
        <dbReference type="EMBL" id="OWF40522.1"/>
    </source>
</evidence>
<dbReference type="InterPro" id="IPR020859">
    <property type="entry name" value="ROC"/>
</dbReference>
<dbReference type="Proteomes" id="UP000242188">
    <property type="component" value="Unassembled WGS sequence"/>
</dbReference>
<dbReference type="GO" id="GO:0009966">
    <property type="term" value="P:regulation of signal transduction"/>
    <property type="evidence" value="ECO:0007669"/>
    <property type="project" value="UniProtKB-ARBA"/>
</dbReference>
<feature type="region of interest" description="Disordered" evidence="4">
    <location>
        <begin position="1001"/>
        <end position="1028"/>
    </location>
</feature>
<dbReference type="Pfam" id="PF08477">
    <property type="entry name" value="Roc"/>
    <property type="match status" value="1"/>
</dbReference>
<dbReference type="InterPro" id="IPR025875">
    <property type="entry name" value="Leu-rich_rpt_4"/>
</dbReference>
<protein>
    <submittedName>
        <fullName evidence="6">Malignant fibrous histiocytoma-amplified sequence 1-like</fullName>
    </submittedName>
</protein>
<feature type="compositionally biased region" description="Acidic residues" evidence="4">
    <location>
        <begin position="1064"/>
        <end position="1077"/>
    </location>
</feature>
<dbReference type="SMART" id="SM00365">
    <property type="entry name" value="LRR_SD22"/>
    <property type="match status" value="3"/>
</dbReference>
<dbReference type="PANTHER" id="PTHR48051:SF1">
    <property type="entry name" value="RAS SUPPRESSOR PROTEIN 1"/>
    <property type="match status" value="1"/>
</dbReference>
<dbReference type="InterPro" id="IPR027417">
    <property type="entry name" value="P-loop_NTPase"/>
</dbReference>
<evidence type="ECO:0000256" key="3">
    <source>
        <dbReference type="ARBA" id="ARBA00022741"/>
    </source>
</evidence>
<evidence type="ECO:0000256" key="2">
    <source>
        <dbReference type="ARBA" id="ARBA00022737"/>
    </source>
</evidence>
<dbReference type="GO" id="GO:0005737">
    <property type="term" value="C:cytoplasm"/>
    <property type="evidence" value="ECO:0007669"/>
    <property type="project" value="TreeGrafter"/>
</dbReference>
<dbReference type="Gene3D" id="3.80.10.10">
    <property type="entry name" value="Ribonuclease Inhibitor"/>
    <property type="match status" value="2"/>
</dbReference>
<dbReference type="OrthoDB" id="676979at2759"/>
<dbReference type="PRINTS" id="PR00449">
    <property type="entry name" value="RASTRNSFRMNG"/>
</dbReference>
<name>A0A210PVN4_MIZYE</name>
<dbReference type="AlphaFoldDB" id="A0A210PVN4"/>
<dbReference type="Pfam" id="PF12799">
    <property type="entry name" value="LRR_4"/>
    <property type="match status" value="1"/>
</dbReference>